<evidence type="ECO:0000256" key="4">
    <source>
        <dbReference type="ARBA" id="ARBA00022741"/>
    </source>
</evidence>
<keyword evidence="5 12" id="KW-0418">Kinase</keyword>
<protein>
    <recommendedName>
        <fullName evidence="1">non-specific serine/threonine protein kinase</fullName>
        <ecNumber evidence="1">2.7.11.1</ecNumber>
    </recommendedName>
</protein>
<dbReference type="PROSITE" id="PS50011">
    <property type="entry name" value="PROTEIN_KINASE_DOM"/>
    <property type="match status" value="1"/>
</dbReference>
<keyword evidence="13" id="KW-1185">Reference proteome</keyword>
<evidence type="ECO:0000256" key="7">
    <source>
        <dbReference type="ARBA" id="ARBA00047899"/>
    </source>
</evidence>
<dbReference type="GO" id="GO:0005794">
    <property type="term" value="C:Golgi apparatus"/>
    <property type="evidence" value="ECO:0007669"/>
    <property type="project" value="TreeGrafter"/>
</dbReference>
<evidence type="ECO:0000259" key="11">
    <source>
        <dbReference type="PROSITE" id="PS50011"/>
    </source>
</evidence>
<evidence type="ECO:0000256" key="5">
    <source>
        <dbReference type="ARBA" id="ARBA00022777"/>
    </source>
</evidence>
<comment type="similarity">
    <text evidence="10">Belongs to the protein kinase superfamily.</text>
</comment>
<dbReference type="PROSITE" id="PS00107">
    <property type="entry name" value="PROTEIN_KINASE_ATP"/>
    <property type="match status" value="1"/>
</dbReference>
<accession>A0A5E4MN45</accession>
<gene>
    <name evidence="12" type="ORF">CINCED_3A004379</name>
</gene>
<feature type="binding site" evidence="9">
    <location>
        <position position="45"/>
    </location>
    <ligand>
        <name>ATP</name>
        <dbReference type="ChEBI" id="CHEBI:30616"/>
    </ligand>
</feature>
<dbReference type="OrthoDB" id="248923at2759"/>
<dbReference type="Proteomes" id="UP000325440">
    <property type="component" value="Unassembled WGS sequence"/>
</dbReference>
<keyword evidence="6 9" id="KW-0067">ATP-binding</keyword>
<name>A0A5E4MN45_9HEMI</name>
<sequence length="315" mass="35857">MGCACEKQHVSIQGNKYYVHDQIGQGGFSSVFLVKNTNNAQFVLKCVFCHDSKDHEIAWNEAKIHQVLKSCGDDYIVNLIGCEMIEKCLEFTKAPTDTFLMLLPYYKKGSLHEILIQPHYHMDLKDVLKHFQRICLSIKTLHDLSYAHRDIKPANILFNDNNEPVIIDLGSASIARITVASKRDAQKLLDEVNERCSVTYRAPELFNIDIDSVIDERIDIWSLGCLLYAMLYKKSPYDLVYERGDSVALAVISGKISFPSNSNETVNDLIRVMLTTDHFKRPFIDTVLESIKVVNDSIDQDFNGHQSLSKTIYTV</sequence>
<dbReference type="Gene3D" id="1.10.510.10">
    <property type="entry name" value="Transferase(Phosphotransferase) domain 1"/>
    <property type="match status" value="1"/>
</dbReference>
<dbReference type="GO" id="GO:0004674">
    <property type="term" value="F:protein serine/threonine kinase activity"/>
    <property type="evidence" value="ECO:0007669"/>
    <property type="project" value="UniProtKB-KW"/>
</dbReference>
<keyword evidence="2 10" id="KW-0723">Serine/threonine-protein kinase</keyword>
<dbReference type="EC" id="2.7.11.1" evidence="1"/>
<dbReference type="EMBL" id="CABPRJ010000973">
    <property type="protein sequence ID" value="VVC33715.1"/>
    <property type="molecule type" value="Genomic_DNA"/>
</dbReference>
<comment type="catalytic activity">
    <reaction evidence="8">
        <text>L-seryl-[protein] + ATP = O-phospho-L-seryl-[protein] + ADP + H(+)</text>
        <dbReference type="Rhea" id="RHEA:17989"/>
        <dbReference type="Rhea" id="RHEA-COMP:9863"/>
        <dbReference type="Rhea" id="RHEA-COMP:11604"/>
        <dbReference type="ChEBI" id="CHEBI:15378"/>
        <dbReference type="ChEBI" id="CHEBI:29999"/>
        <dbReference type="ChEBI" id="CHEBI:30616"/>
        <dbReference type="ChEBI" id="CHEBI:83421"/>
        <dbReference type="ChEBI" id="CHEBI:456216"/>
        <dbReference type="EC" id="2.7.11.1"/>
    </reaction>
</comment>
<dbReference type="InterPro" id="IPR011009">
    <property type="entry name" value="Kinase-like_dom_sf"/>
</dbReference>
<proteinExistence type="inferred from homology"/>
<dbReference type="InterPro" id="IPR008271">
    <property type="entry name" value="Ser/Thr_kinase_AS"/>
</dbReference>
<dbReference type="SMART" id="SM00220">
    <property type="entry name" value="S_TKc"/>
    <property type="match status" value="1"/>
</dbReference>
<evidence type="ECO:0000256" key="1">
    <source>
        <dbReference type="ARBA" id="ARBA00012513"/>
    </source>
</evidence>
<evidence type="ECO:0000256" key="8">
    <source>
        <dbReference type="ARBA" id="ARBA00048679"/>
    </source>
</evidence>
<dbReference type="PANTHER" id="PTHR45998:SF2">
    <property type="entry name" value="SERINE_THREONINE-PROTEIN KINASE 16"/>
    <property type="match status" value="1"/>
</dbReference>
<dbReference type="PROSITE" id="PS00108">
    <property type="entry name" value="PROTEIN_KINASE_ST"/>
    <property type="match status" value="1"/>
</dbReference>
<organism evidence="12 13">
    <name type="scientific">Cinara cedri</name>
    <dbReference type="NCBI Taxonomy" id="506608"/>
    <lineage>
        <taxon>Eukaryota</taxon>
        <taxon>Metazoa</taxon>
        <taxon>Ecdysozoa</taxon>
        <taxon>Arthropoda</taxon>
        <taxon>Hexapoda</taxon>
        <taxon>Insecta</taxon>
        <taxon>Pterygota</taxon>
        <taxon>Neoptera</taxon>
        <taxon>Paraneoptera</taxon>
        <taxon>Hemiptera</taxon>
        <taxon>Sternorrhyncha</taxon>
        <taxon>Aphidomorpha</taxon>
        <taxon>Aphidoidea</taxon>
        <taxon>Aphididae</taxon>
        <taxon>Lachninae</taxon>
        <taxon>Cinara</taxon>
    </lineage>
</organism>
<evidence type="ECO:0000313" key="13">
    <source>
        <dbReference type="Proteomes" id="UP000325440"/>
    </source>
</evidence>
<dbReference type="AlphaFoldDB" id="A0A5E4MN45"/>
<dbReference type="GO" id="GO:0005524">
    <property type="term" value="F:ATP binding"/>
    <property type="evidence" value="ECO:0007669"/>
    <property type="project" value="UniProtKB-UniRule"/>
</dbReference>
<dbReference type="SUPFAM" id="SSF56112">
    <property type="entry name" value="Protein kinase-like (PK-like)"/>
    <property type="match status" value="1"/>
</dbReference>
<dbReference type="Pfam" id="PF00069">
    <property type="entry name" value="Pkinase"/>
    <property type="match status" value="1"/>
</dbReference>
<evidence type="ECO:0000256" key="6">
    <source>
        <dbReference type="ARBA" id="ARBA00022840"/>
    </source>
</evidence>
<evidence type="ECO:0000256" key="3">
    <source>
        <dbReference type="ARBA" id="ARBA00022679"/>
    </source>
</evidence>
<dbReference type="InterPro" id="IPR052239">
    <property type="entry name" value="Ser/Thr-specific_kinases"/>
</dbReference>
<evidence type="ECO:0000313" key="12">
    <source>
        <dbReference type="EMBL" id="VVC33715.1"/>
    </source>
</evidence>
<evidence type="ECO:0000256" key="9">
    <source>
        <dbReference type="PROSITE-ProRule" id="PRU10141"/>
    </source>
</evidence>
<keyword evidence="4 9" id="KW-0547">Nucleotide-binding</keyword>
<evidence type="ECO:0000256" key="10">
    <source>
        <dbReference type="RuleBase" id="RU000304"/>
    </source>
</evidence>
<keyword evidence="3" id="KW-0808">Transferase</keyword>
<dbReference type="InterPro" id="IPR000719">
    <property type="entry name" value="Prot_kinase_dom"/>
</dbReference>
<evidence type="ECO:0000256" key="2">
    <source>
        <dbReference type="ARBA" id="ARBA00022527"/>
    </source>
</evidence>
<dbReference type="PANTHER" id="PTHR45998">
    <property type="entry name" value="SERINE/THREONINE-PROTEIN KINASE 16"/>
    <property type="match status" value="1"/>
</dbReference>
<comment type="catalytic activity">
    <reaction evidence="7">
        <text>L-threonyl-[protein] + ATP = O-phospho-L-threonyl-[protein] + ADP + H(+)</text>
        <dbReference type="Rhea" id="RHEA:46608"/>
        <dbReference type="Rhea" id="RHEA-COMP:11060"/>
        <dbReference type="Rhea" id="RHEA-COMP:11605"/>
        <dbReference type="ChEBI" id="CHEBI:15378"/>
        <dbReference type="ChEBI" id="CHEBI:30013"/>
        <dbReference type="ChEBI" id="CHEBI:30616"/>
        <dbReference type="ChEBI" id="CHEBI:61977"/>
        <dbReference type="ChEBI" id="CHEBI:456216"/>
        <dbReference type="EC" id="2.7.11.1"/>
    </reaction>
</comment>
<feature type="domain" description="Protein kinase" evidence="11">
    <location>
        <begin position="17"/>
        <end position="308"/>
    </location>
</feature>
<dbReference type="InterPro" id="IPR017441">
    <property type="entry name" value="Protein_kinase_ATP_BS"/>
</dbReference>
<reference evidence="12 13" key="1">
    <citation type="submission" date="2019-08" db="EMBL/GenBank/DDBJ databases">
        <authorList>
            <person name="Alioto T."/>
            <person name="Alioto T."/>
            <person name="Gomez Garrido J."/>
        </authorList>
    </citation>
    <scope>NUCLEOTIDE SEQUENCE [LARGE SCALE GENOMIC DNA]</scope>
</reference>